<dbReference type="Proteomes" id="UP000192277">
    <property type="component" value="Unassembled WGS sequence"/>
</dbReference>
<proteinExistence type="predicted"/>
<organism evidence="2 3">
    <name type="scientific">Niastella koreensis</name>
    <dbReference type="NCBI Taxonomy" id="354356"/>
    <lineage>
        <taxon>Bacteria</taxon>
        <taxon>Pseudomonadati</taxon>
        <taxon>Bacteroidota</taxon>
        <taxon>Chitinophagia</taxon>
        <taxon>Chitinophagales</taxon>
        <taxon>Chitinophagaceae</taxon>
        <taxon>Niastella</taxon>
    </lineage>
</organism>
<protein>
    <recommendedName>
        <fullName evidence="4">Photosynthesis system II assembly factor Ycf48/Hcf136-like domain-containing protein</fullName>
    </recommendedName>
</protein>
<accession>A0ABX3NX33</accession>
<evidence type="ECO:0000256" key="1">
    <source>
        <dbReference type="SAM" id="SignalP"/>
    </source>
</evidence>
<dbReference type="InterPro" id="IPR015943">
    <property type="entry name" value="WD40/YVTN_repeat-like_dom_sf"/>
</dbReference>
<dbReference type="RefSeq" id="WP_014222023.1">
    <property type="nucleotide sequence ID" value="NZ_LWBO01000012.1"/>
</dbReference>
<dbReference type="EMBL" id="LWBO01000012">
    <property type="protein sequence ID" value="OQP48799.1"/>
    <property type="molecule type" value="Genomic_DNA"/>
</dbReference>
<dbReference type="Gene3D" id="2.130.10.10">
    <property type="entry name" value="YVTN repeat-like/Quinoprotein amine dehydrogenase"/>
    <property type="match status" value="1"/>
</dbReference>
<keyword evidence="3" id="KW-1185">Reference proteome</keyword>
<feature type="chain" id="PRO_5046561822" description="Photosynthesis system II assembly factor Ycf48/Hcf136-like domain-containing protein" evidence="1">
    <location>
        <begin position="22"/>
        <end position="668"/>
    </location>
</feature>
<dbReference type="SUPFAM" id="SSF110296">
    <property type="entry name" value="Oligoxyloglucan reducing end-specific cellobiohydrolase"/>
    <property type="match status" value="1"/>
</dbReference>
<evidence type="ECO:0008006" key="4">
    <source>
        <dbReference type="Google" id="ProtNLM"/>
    </source>
</evidence>
<name>A0ABX3NX33_9BACT</name>
<comment type="caution">
    <text evidence="2">The sequence shown here is derived from an EMBL/GenBank/DDBJ whole genome shotgun (WGS) entry which is preliminary data.</text>
</comment>
<evidence type="ECO:0000313" key="2">
    <source>
        <dbReference type="EMBL" id="OQP48799.1"/>
    </source>
</evidence>
<keyword evidence="1" id="KW-0732">Signal</keyword>
<feature type="signal peptide" evidence="1">
    <location>
        <begin position="1"/>
        <end position="21"/>
    </location>
</feature>
<evidence type="ECO:0000313" key="3">
    <source>
        <dbReference type="Proteomes" id="UP000192277"/>
    </source>
</evidence>
<dbReference type="CDD" id="cd15482">
    <property type="entry name" value="Sialidase_non-viral"/>
    <property type="match status" value="1"/>
</dbReference>
<reference evidence="2 3" key="1">
    <citation type="submission" date="2016-04" db="EMBL/GenBank/DDBJ databases">
        <authorList>
            <person name="Chen L."/>
            <person name="Zhuang W."/>
            <person name="Wang G."/>
        </authorList>
    </citation>
    <scope>NUCLEOTIDE SEQUENCE [LARGE SCALE GENOMIC DNA]</scope>
    <source>
        <strain evidence="3">GR20</strain>
    </source>
</reference>
<sequence length="668" mass="76795">MKAPVLPLLIAFIFLLNPSFAQTNGKSLLKFSDHHYALAANKNGQLAITTVAGEVAFADQANGSWHTTYVDEAVKGPSDKVRIFNICYFNADTAFVSGVVYNSHNRSDEIYHTTDGGKNWQLVKFGSEGPIDAASFLDNGEAWLSIRDKDLAYTKDYGFTWKQLTVPYDSADSYQSFSRIFFNKSAGIIGSRRNKLAYTNDNCKSWTIIPTPYSQGIHIRINESNKEDSMAVPINQVAIFKNYLLVQQENQVYYSDIHKIQWKRLPEYKGFYTDPENSALFFYHNNGSIVKCDNELHPVISYDSISHPYFITCKNGCLYVLGRNKLWQVNNSNQLVETPLYTDEAATGEPVKFGYNYKYYGCVMGNIGNVVYTKREQKWEYAFTLPFSTDGGSLAVKNTDVILFSRGDSVFYYNILGKRLWKLNGAKVIRDFSSIGIQKIIFTRGYGSCARVGEESMVYTLYDNQFVMSNRYGSGSAGERFAKDYPDSIDQRKVTGFVQKIPAIYSKQVRADELGFTREDYDSCKRSILKFKSTYEAGKEEEYPRWEIENPDFTKLMALVDSVKTMSPELTNWYFLMQENSSTIHNWYDIKFVNSNGEELKFNNEEYYSNGFYCPWQVKLNDLYSVSTAYEIRQFIKDVYPGFLKEENRARLIQGLVRVLYHHWERGE</sequence>
<gene>
    <name evidence="2" type="ORF">A4D02_08845</name>
</gene>